<dbReference type="AlphaFoldDB" id="A0A932LZ25"/>
<dbReference type="EMBL" id="JACPSX010000029">
    <property type="protein sequence ID" value="MBI3013777.1"/>
    <property type="molecule type" value="Genomic_DNA"/>
</dbReference>
<organism evidence="1 2">
    <name type="scientific">Tectimicrobiota bacterium</name>
    <dbReference type="NCBI Taxonomy" id="2528274"/>
    <lineage>
        <taxon>Bacteria</taxon>
        <taxon>Pseudomonadati</taxon>
        <taxon>Nitrospinota/Tectimicrobiota group</taxon>
        <taxon>Candidatus Tectimicrobiota</taxon>
    </lineage>
</organism>
<accession>A0A932LZ25</accession>
<reference evidence="1" key="1">
    <citation type="submission" date="2020-07" db="EMBL/GenBank/DDBJ databases">
        <title>Huge and variable diversity of episymbiotic CPR bacteria and DPANN archaea in groundwater ecosystems.</title>
        <authorList>
            <person name="He C.Y."/>
            <person name="Keren R."/>
            <person name="Whittaker M."/>
            <person name="Farag I.F."/>
            <person name="Doudna J."/>
            <person name="Cate J.H.D."/>
            <person name="Banfield J.F."/>
        </authorList>
    </citation>
    <scope>NUCLEOTIDE SEQUENCE</scope>
    <source>
        <strain evidence="1">NC_groundwater_717_Ag_S-0.2um_59_8</strain>
    </source>
</reference>
<dbReference type="Proteomes" id="UP000741360">
    <property type="component" value="Unassembled WGS sequence"/>
</dbReference>
<proteinExistence type="predicted"/>
<protein>
    <submittedName>
        <fullName evidence="1">Uncharacterized protein</fullName>
    </submittedName>
</protein>
<comment type="caution">
    <text evidence="1">The sequence shown here is derived from an EMBL/GenBank/DDBJ whole genome shotgun (WGS) entry which is preliminary data.</text>
</comment>
<gene>
    <name evidence="1" type="ORF">HYY65_01635</name>
</gene>
<sequence>MIILDHNIPEDQAEQLRRWRVHFRQIGFEVGRPEWDDQQEILRYLQTAKQVTFFTRDLGFFRRRLCHRNYCLVVLAVPVLKTALYIRGLLRHSAFKTRAKRQGKVLRVSADNVAFWQAGQERLIRLRW</sequence>
<evidence type="ECO:0000313" key="1">
    <source>
        <dbReference type="EMBL" id="MBI3013777.1"/>
    </source>
</evidence>
<evidence type="ECO:0000313" key="2">
    <source>
        <dbReference type="Proteomes" id="UP000741360"/>
    </source>
</evidence>
<name>A0A932LZ25_UNCTE</name>